<dbReference type="GO" id="GO:0006310">
    <property type="term" value="P:DNA recombination"/>
    <property type="evidence" value="ECO:0007669"/>
    <property type="project" value="UniProtKB-KW"/>
</dbReference>
<dbReference type="PANTHER" id="PTHR30349">
    <property type="entry name" value="PHAGE INTEGRASE-RELATED"/>
    <property type="match status" value="1"/>
</dbReference>
<dbReference type="SUPFAM" id="SSF56349">
    <property type="entry name" value="DNA breaking-rejoining enzymes"/>
    <property type="match status" value="1"/>
</dbReference>
<evidence type="ECO:0000256" key="5">
    <source>
        <dbReference type="SAM" id="MobiDB-lite"/>
    </source>
</evidence>
<feature type="region of interest" description="Disordered" evidence="5">
    <location>
        <begin position="295"/>
        <end position="316"/>
    </location>
</feature>
<dbReference type="PROSITE" id="PS51898">
    <property type="entry name" value="TYR_RECOMBINASE"/>
    <property type="match status" value="1"/>
</dbReference>
<dbReference type="Pfam" id="PF00589">
    <property type="entry name" value="Phage_integrase"/>
    <property type="match status" value="1"/>
</dbReference>
<evidence type="ECO:0000313" key="8">
    <source>
        <dbReference type="EMBL" id="UGS36760.1"/>
    </source>
</evidence>
<dbReference type="Gene3D" id="1.10.443.10">
    <property type="entry name" value="Intergrase catalytic core"/>
    <property type="match status" value="1"/>
</dbReference>
<dbReference type="AlphaFoldDB" id="A0A9E6XYS3"/>
<dbReference type="InterPro" id="IPR011010">
    <property type="entry name" value="DNA_brk_join_enz"/>
</dbReference>
<dbReference type="CDD" id="cd00796">
    <property type="entry name" value="INT_Rci_Hp1_C"/>
    <property type="match status" value="1"/>
</dbReference>
<dbReference type="Proteomes" id="UP001162834">
    <property type="component" value="Chromosome"/>
</dbReference>
<gene>
    <name evidence="8" type="primary">xerC_9</name>
    <name evidence="8" type="ORF">DSM104329_03170</name>
</gene>
<dbReference type="InterPro" id="IPR010998">
    <property type="entry name" value="Integrase_recombinase_N"/>
</dbReference>
<keyword evidence="9" id="KW-1185">Reference proteome</keyword>
<protein>
    <submittedName>
        <fullName evidence="8">Tyrosine recombinase XerC</fullName>
    </submittedName>
</protein>
<evidence type="ECO:0000259" key="7">
    <source>
        <dbReference type="PROSITE" id="PS51900"/>
    </source>
</evidence>
<dbReference type="KEGG" id="sbae:DSM104329_03170"/>
<dbReference type="PANTHER" id="PTHR30349:SF64">
    <property type="entry name" value="PROPHAGE INTEGRASE INTD-RELATED"/>
    <property type="match status" value="1"/>
</dbReference>
<evidence type="ECO:0000256" key="3">
    <source>
        <dbReference type="ARBA" id="ARBA00023172"/>
    </source>
</evidence>
<name>A0A9E6XYS3_9ACTN</name>
<dbReference type="InterPro" id="IPR044068">
    <property type="entry name" value="CB"/>
</dbReference>
<proteinExistence type="inferred from homology"/>
<dbReference type="InterPro" id="IPR013762">
    <property type="entry name" value="Integrase-like_cat_sf"/>
</dbReference>
<evidence type="ECO:0000256" key="2">
    <source>
        <dbReference type="ARBA" id="ARBA00023125"/>
    </source>
</evidence>
<dbReference type="EMBL" id="CP087164">
    <property type="protein sequence ID" value="UGS36760.1"/>
    <property type="molecule type" value="Genomic_DNA"/>
</dbReference>
<evidence type="ECO:0000256" key="1">
    <source>
        <dbReference type="ARBA" id="ARBA00008857"/>
    </source>
</evidence>
<dbReference type="GO" id="GO:0003677">
    <property type="term" value="F:DNA binding"/>
    <property type="evidence" value="ECO:0007669"/>
    <property type="project" value="UniProtKB-UniRule"/>
</dbReference>
<dbReference type="InterPro" id="IPR050090">
    <property type="entry name" value="Tyrosine_recombinase_XerCD"/>
</dbReference>
<evidence type="ECO:0000259" key="6">
    <source>
        <dbReference type="PROSITE" id="PS51898"/>
    </source>
</evidence>
<comment type="similarity">
    <text evidence="1">Belongs to the 'phage' integrase family.</text>
</comment>
<dbReference type="PROSITE" id="PS51900">
    <property type="entry name" value="CB"/>
    <property type="match status" value="1"/>
</dbReference>
<dbReference type="GO" id="GO:0015074">
    <property type="term" value="P:DNA integration"/>
    <property type="evidence" value="ECO:0007669"/>
    <property type="project" value="InterPro"/>
</dbReference>
<reference evidence="8" key="1">
    <citation type="journal article" date="2022" name="Int. J. Syst. Evol. Microbiol.">
        <title>Pseudomonas aegrilactucae sp. nov. and Pseudomonas morbosilactucae sp. nov., pathogens causing bacterial rot of lettuce in Japan.</title>
        <authorList>
            <person name="Sawada H."/>
            <person name="Fujikawa T."/>
            <person name="Satou M."/>
        </authorList>
    </citation>
    <scope>NUCLEOTIDE SEQUENCE</scope>
    <source>
        <strain evidence="8">0166_1</strain>
    </source>
</reference>
<organism evidence="8 9">
    <name type="scientific">Capillimicrobium parvum</name>
    <dbReference type="NCBI Taxonomy" id="2884022"/>
    <lineage>
        <taxon>Bacteria</taxon>
        <taxon>Bacillati</taxon>
        <taxon>Actinomycetota</taxon>
        <taxon>Thermoleophilia</taxon>
        <taxon>Solirubrobacterales</taxon>
        <taxon>Capillimicrobiaceae</taxon>
        <taxon>Capillimicrobium</taxon>
    </lineage>
</organism>
<evidence type="ECO:0000313" key="9">
    <source>
        <dbReference type="Proteomes" id="UP001162834"/>
    </source>
</evidence>
<evidence type="ECO:0000256" key="4">
    <source>
        <dbReference type="PROSITE-ProRule" id="PRU01248"/>
    </source>
</evidence>
<dbReference type="InterPro" id="IPR002104">
    <property type="entry name" value="Integrase_catalytic"/>
</dbReference>
<feature type="domain" description="Tyr recombinase" evidence="6">
    <location>
        <begin position="225"/>
        <end position="432"/>
    </location>
</feature>
<feature type="domain" description="Core-binding (CB)" evidence="7">
    <location>
        <begin position="101"/>
        <end position="187"/>
    </location>
</feature>
<accession>A0A9E6XYS3</accession>
<dbReference type="Gene3D" id="1.10.150.130">
    <property type="match status" value="1"/>
</dbReference>
<sequence>MAESGRRITGNLRIEERPRAGRVWVATYVRADGTKGRKFLGPAWVKDSGKRTPRGAVVWRAANGSKPDPDYLTPREAQDALDRLLGVEKAKPRTGARSGAKTLGAAADAWLLHGQTVRGVSASTMHGYTAIVGRLYAEEFSPDTPLRKITEEQARRYQDRLLLDGKLGRESIRRRLVVLRRILQHAKKLGWIGENSLAELQVVSQPPPDPDFNVLEPSQVEAVARAIAAVPDDELPLMRNGLVDERAFAATTERRAMWADVVRVAAYTGLRFGELRALRWRDVNFSGESIVVRRNAPTSAPGGTAPKAPKSGKGRSVPLIPQAIAALDRLSEAGYPTGPDDLVFPTRGEGMLDAGRVRNAFYRGLRDAGLGHLRDKTNPMTFHDLRHTFGTIAVRVFPVSDVQAMLGHADIQTTMRYVHSVPRTDAAKRLAMAFSEDLGTAPLQLPT</sequence>
<keyword evidence="2 4" id="KW-0238">DNA-binding</keyword>
<keyword evidence="3" id="KW-0233">DNA recombination</keyword>